<comment type="similarity">
    <text evidence="2">Belongs to the monovalent cation:proton antiporter 2 (CPA2) transporter (TC 2.A.37) family.</text>
</comment>
<feature type="transmembrane region" description="Helical" evidence="11">
    <location>
        <begin position="355"/>
        <end position="378"/>
    </location>
</feature>
<dbReference type="GO" id="GO:0006813">
    <property type="term" value="P:potassium ion transport"/>
    <property type="evidence" value="ECO:0007669"/>
    <property type="project" value="UniProtKB-KW"/>
</dbReference>
<dbReference type="InterPro" id="IPR036291">
    <property type="entry name" value="NAD(P)-bd_dom_sf"/>
</dbReference>
<reference evidence="13 14" key="1">
    <citation type="submission" date="2019-09" db="EMBL/GenBank/DDBJ databases">
        <title>Genome sequence of Rhodovastum atsumiense, a diverse member of the Acetobacteraceae family of non-sulfur purple photosynthetic bacteria.</title>
        <authorList>
            <person name="Meyer T."/>
            <person name="Kyndt J."/>
        </authorList>
    </citation>
    <scope>NUCLEOTIDE SEQUENCE [LARGE SCALE GENOMIC DNA]</scope>
    <source>
        <strain evidence="13 14">DSM 21279</strain>
    </source>
</reference>
<dbReference type="InterPro" id="IPR006153">
    <property type="entry name" value="Cation/H_exchanger_TM"/>
</dbReference>
<evidence type="ECO:0000256" key="3">
    <source>
        <dbReference type="ARBA" id="ARBA00022448"/>
    </source>
</evidence>
<dbReference type="InterPro" id="IPR038770">
    <property type="entry name" value="Na+/solute_symporter_sf"/>
</dbReference>
<keyword evidence="14" id="KW-1185">Reference proteome</keyword>
<dbReference type="GO" id="GO:1902600">
    <property type="term" value="P:proton transmembrane transport"/>
    <property type="evidence" value="ECO:0007669"/>
    <property type="project" value="InterPro"/>
</dbReference>
<keyword evidence="7" id="KW-0630">Potassium</keyword>
<evidence type="ECO:0000256" key="6">
    <source>
        <dbReference type="ARBA" id="ARBA00022692"/>
    </source>
</evidence>
<evidence type="ECO:0000313" key="14">
    <source>
        <dbReference type="Proteomes" id="UP000325255"/>
    </source>
</evidence>
<keyword evidence="3" id="KW-0813">Transport</keyword>
<dbReference type="GO" id="GO:0005886">
    <property type="term" value="C:plasma membrane"/>
    <property type="evidence" value="ECO:0007669"/>
    <property type="project" value="TreeGrafter"/>
</dbReference>
<evidence type="ECO:0000313" key="13">
    <source>
        <dbReference type="EMBL" id="KAA5612059.1"/>
    </source>
</evidence>
<keyword evidence="6 11" id="KW-0812">Transmembrane</keyword>
<sequence>MLETLAALLAAAALAVPLSRRAGFGSVLGYLLAGIAIGPSGLRLVTDVEQIAHVAELGVVMLLFLIGLEVRPQRLWVMRRSVFGLGTAQLVLTGLAIAVLAHLAGFGWAGASVLGAGLALSSTAIVLPMLAERELLGSPAGRYGFAVLLFQDLAFIPLVALVPLLGGGTAVPDGVPWFEVARGVAAILVILAAGRFLMRPAFRAIGGARTPELFTTLALLTVVGAATIASAAGLSMSLGAFLAGVLLSESEYRHELQADIEPFEGLLLGFFFISVGMGTNLGLVAQAPLVFAGAVAGLLVVKTAVMFVLGRLARLDGSNALRFALALPQGSEFSFVLFTAAVGVGALARDVAEAATLVVALSMVATPLLFAASEAVLIPRLSRAQEPRYDAIDDGSAPVIVAGFGRVGQIVGRVLRMQGIRFTALERDPGQVEVVRRFGMKVYFGDPSRPDLLRAAGAETARVLVVALDDMEEALRVVEMARRTFPKLTILSRARNRRHVHLLMDRGIDGIVRDTFHSSLHLSELVLRAMDVPATRASRAVKLFRAHDERLLLQTHAIYRDEKALIQSTQQAAQELLDLFEADRPERQEQEGD</sequence>
<keyword evidence="4" id="KW-0050">Antiport</keyword>
<organism evidence="13 14">
    <name type="scientific">Rhodovastum atsumiense</name>
    <dbReference type="NCBI Taxonomy" id="504468"/>
    <lineage>
        <taxon>Bacteria</taxon>
        <taxon>Pseudomonadati</taxon>
        <taxon>Pseudomonadota</taxon>
        <taxon>Alphaproteobacteria</taxon>
        <taxon>Acetobacterales</taxon>
        <taxon>Acetobacteraceae</taxon>
        <taxon>Rhodovastum</taxon>
    </lineage>
</organism>
<feature type="transmembrane region" description="Helical" evidence="11">
    <location>
        <begin position="290"/>
        <end position="310"/>
    </location>
</feature>
<feature type="domain" description="RCK N-terminal" evidence="12">
    <location>
        <begin position="396"/>
        <end position="512"/>
    </location>
</feature>
<dbReference type="GO" id="GO:0015297">
    <property type="term" value="F:antiporter activity"/>
    <property type="evidence" value="ECO:0007669"/>
    <property type="project" value="UniProtKB-KW"/>
</dbReference>
<dbReference type="PANTHER" id="PTHR46157">
    <property type="entry name" value="K(+) EFFLUX ANTIPORTER 3, CHLOROPLASTIC"/>
    <property type="match status" value="1"/>
</dbReference>
<dbReference type="EMBL" id="VWPK01000015">
    <property type="protein sequence ID" value="KAA5612059.1"/>
    <property type="molecule type" value="Genomic_DNA"/>
</dbReference>
<proteinExistence type="inferred from homology"/>
<evidence type="ECO:0000256" key="2">
    <source>
        <dbReference type="ARBA" id="ARBA00005551"/>
    </source>
</evidence>
<evidence type="ECO:0000256" key="4">
    <source>
        <dbReference type="ARBA" id="ARBA00022449"/>
    </source>
</evidence>
<dbReference type="InterPro" id="IPR004771">
    <property type="entry name" value="K/H_exchanger"/>
</dbReference>
<evidence type="ECO:0000256" key="5">
    <source>
        <dbReference type="ARBA" id="ARBA00022538"/>
    </source>
</evidence>
<keyword evidence="10 11" id="KW-0472">Membrane</keyword>
<dbReference type="Pfam" id="PF00999">
    <property type="entry name" value="Na_H_Exchanger"/>
    <property type="match status" value="1"/>
</dbReference>
<dbReference type="PANTHER" id="PTHR46157:SF4">
    <property type="entry name" value="K(+) EFFLUX ANTIPORTER 3, CHLOROPLASTIC"/>
    <property type="match status" value="1"/>
</dbReference>
<dbReference type="GO" id="GO:0008324">
    <property type="term" value="F:monoatomic cation transmembrane transporter activity"/>
    <property type="evidence" value="ECO:0007669"/>
    <property type="project" value="InterPro"/>
</dbReference>
<feature type="transmembrane region" description="Helical" evidence="11">
    <location>
        <begin position="143"/>
        <end position="165"/>
    </location>
</feature>
<dbReference type="AlphaFoldDB" id="A0A5M6IVU8"/>
<evidence type="ECO:0000259" key="12">
    <source>
        <dbReference type="PROSITE" id="PS51201"/>
    </source>
</evidence>
<dbReference type="Proteomes" id="UP000325255">
    <property type="component" value="Unassembled WGS sequence"/>
</dbReference>
<feature type="transmembrane region" description="Helical" evidence="11">
    <location>
        <begin position="177"/>
        <end position="197"/>
    </location>
</feature>
<keyword evidence="9" id="KW-0406">Ion transport</keyword>
<dbReference type="OrthoDB" id="9781411at2"/>
<evidence type="ECO:0000256" key="9">
    <source>
        <dbReference type="ARBA" id="ARBA00023065"/>
    </source>
</evidence>
<dbReference type="RefSeq" id="WP_150040875.1">
    <property type="nucleotide sequence ID" value="NZ_OW485601.1"/>
</dbReference>
<evidence type="ECO:0000256" key="8">
    <source>
        <dbReference type="ARBA" id="ARBA00022989"/>
    </source>
</evidence>
<name>A0A5M6IVU8_9PROT</name>
<accession>A0A5M6IVU8</accession>
<evidence type="ECO:0000256" key="10">
    <source>
        <dbReference type="ARBA" id="ARBA00023136"/>
    </source>
</evidence>
<feature type="transmembrane region" description="Helical" evidence="11">
    <location>
        <begin position="109"/>
        <end position="131"/>
    </location>
</feature>
<evidence type="ECO:0000256" key="7">
    <source>
        <dbReference type="ARBA" id="ARBA00022958"/>
    </source>
</evidence>
<feature type="transmembrane region" description="Helical" evidence="11">
    <location>
        <begin position="266"/>
        <end position="283"/>
    </location>
</feature>
<dbReference type="GO" id="GO:0012505">
    <property type="term" value="C:endomembrane system"/>
    <property type="evidence" value="ECO:0007669"/>
    <property type="project" value="UniProtKB-SubCell"/>
</dbReference>
<feature type="transmembrane region" description="Helical" evidence="11">
    <location>
        <begin position="217"/>
        <end position="246"/>
    </location>
</feature>
<keyword evidence="8 11" id="KW-1133">Transmembrane helix</keyword>
<feature type="transmembrane region" description="Helical" evidence="11">
    <location>
        <begin position="51"/>
        <end position="70"/>
    </location>
</feature>
<dbReference type="InterPro" id="IPR003148">
    <property type="entry name" value="RCK_N"/>
</dbReference>
<evidence type="ECO:0000256" key="11">
    <source>
        <dbReference type="SAM" id="Phobius"/>
    </source>
</evidence>
<protein>
    <submittedName>
        <fullName evidence="13">Glutathione-regulated potassium-efflux system protein KefB</fullName>
    </submittedName>
</protein>
<dbReference type="PROSITE" id="PS51201">
    <property type="entry name" value="RCK_N"/>
    <property type="match status" value="1"/>
</dbReference>
<gene>
    <name evidence="13" type="ORF">F1189_11415</name>
</gene>
<dbReference type="FunFam" id="3.40.50.720:FF:000036">
    <property type="entry name" value="Glutathione-regulated potassium-efflux system protein KefB"/>
    <property type="match status" value="1"/>
</dbReference>
<dbReference type="Pfam" id="PF02254">
    <property type="entry name" value="TrkA_N"/>
    <property type="match status" value="1"/>
</dbReference>
<evidence type="ECO:0000256" key="1">
    <source>
        <dbReference type="ARBA" id="ARBA00004127"/>
    </source>
</evidence>
<feature type="transmembrane region" description="Helical" evidence="11">
    <location>
        <begin position="330"/>
        <end position="348"/>
    </location>
</feature>
<dbReference type="Gene3D" id="1.20.1530.20">
    <property type="match status" value="1"/>
</dbReference>
<dbReference type="NCBIfam" id="TIGR00932">
    <property type="entry name" value="2a37"/>
    <property type="match status" value="1"/>
</dbReference>
<comment type="subcellular location">
    <subcellularLocation>
        <location evidence="1">Endomembrane system</location>
        <topology evidence="1">Multi-pass membrane protein</topology>
    </subcellularLocation>
</comment>
<dbReference type="Gene3D" id="3.40.50.720">
    <property type="entry name" value="NAD(P)-binding Rossmann-like Domain"/>
    <property type="match status" value="1"/>
</dbReference>
<dbReference type="SUPFAM" id="SSF51735">
    <property type="entry name" value="NAD(P)-binding Rossmann-fold domains"/>
    <property type="match status" value="1"/>
</dbReference>
<comment type="caution">
    <text evidence="13">The sequence shown here is derived from an EMBL/GenBank/DDBJ whole genome shotgun (WGS) entry which is preliminary data.</text>
</comment>
<keyword evidence="5" id="KW-0633">Potassium transport</keyword>
<feature type="transmembrane region" description="Helical" evidence="11">
    <location>
        <begin position="82"/>
        <end position="103"/>
    </location>
</feature>